<sequence>MPRDAAKVLTIGNSFANDATSFLPQIVESTGRQLVLFRANLGGCSLERHARHLKAALANPDAPEGSPYTNNAKVLGIAGKKKVSLPEALAAVEWDFVTIQEWSQRSFKPEYQEPHAKQLIDAIRKYAPKAEIVIHQTWAYREDHPWYQKGDGLTQRKMYDGLRAAYKELSARYGLRILPSGDAMQAARATPRWTYEPDKNFDFKNPPEGKLPEQKGSLNIGWRWRVKNGKQEFGLDAIHANTAGKYLTGCVFFEGFFGVDCSQVKFVPEDLPADAAEDLRRIAHSVSLGKKTQDCRPSNDGKRMPPSSNKNLKIETPAKR</sequence>
<accession>A0A2U8E7C4</accession>
<evidence type="ECO:0000256" key="1">
    <source>
        <dbReference type="SAM" id="MobiDB-lite"/>
    </source>
</evidence>
<protein>
    <submittedName>
        <fullName evidence="3">DUF4886 domain-containing protein</fullName>
    </submittedName>
</protein>
<reference evidence="3 4" key="1">
    <citation type="journal article" date="2018" name="Syst. Appl. Microbiol.">
        <title>Ereboglobus luteus gen. nov. sp. nov. from cockroach guts, and new insights into the oxygen relationship of the genera Opitutus and Didymococcus (Verrucomicrobia: Opitutaceae).</title>
        <authorList>
            <person name="Tegtmeier D."/>
            <person name="Belitz A."/>
            <person name="Radek R."/>
            <person name="Heimerl T."/>
            <person name="Brune A."/>
        </authorList>
    </citation>
    <scope>NUCLEOTIDE SEQUENCE [LARGE SCALE GENOMIC DNA]</scope>
    <source>
        <strain evidence="3 4">Ho45</strain>
    </source>
</reference>
<feature type="region of interest" description="Disordered" evidence="1">
    <location>
        <begin position="287"/>
        <end position="320"/>
    </location>
</feature>
<dbReference type="Gene3D" id="3.40.50.1110">
    <property type="entry name" value="SGNH hydrolase"/>
    <property type="match status" value="1"/>
</dbReference>
<evidence type="ECO:0000313" key="3">
    <source>
        <dbReference type="EMBL" id="AWI10524.1"/>
    </source>
</evidence>
<dbReference type="Pfam" id="PF16227">
    <property type="entry name" value="DUF4886"/>
    <property type="match status" value="1"/>
</dbReference>
<dbReference type="EMBL" id="CP023004">
    <property type="protein sequence ID" value="AWI10524.1"/>
    <property type="molecule type" value="Genomic_DNA"/>
</dbReference>
<dbReference type="AlphaFoldDB" id="A0A2U8E7C4"/>
<proteinExistence type="predicted"/>
<feature type="domain" description="DUF4886" evidence="2">
    <location>
        <begin position="7"/>
        <end position="190"/>
    </location>
</feature>
<keyword evidence="4" id="KW-1185">Reference proteome</keyword>
<evidence type="ECO:0000313" key="4">
    <source>
        <dbReference type="Proteomes" id="UP000244896"/>
    </source>
</evidence>
<dbReference type="GO" id="GO:0016788">
    <property type="term" value="F:hydrolase activity, acting on ester bonds"/>
    <property type="evidence" value="ECO:0007669"/>
    <property type="project" value="UniProtKB-ARBA"/>
</dbReference>
<name>A0A2U8E7C4_9BACT</name>
<dbReference type="SUPFAM" id="SSF52266">
    <property type="entry name" value="SGNH hydrolase"/>
    <property type="match status" value="1"/>
</dbReference>
<evidence type="ECO:0000259" key="2">
    <source>
        <dbReference type="Pfam" id="PF16227"/>
    </source>
</evidence>
<dbReference type="InterPro" id="IPR032616">
    <property type="entry name" value="DUF4886"/>
</dbReference>
<gene>
    <name evidence="3" type="ORF">CKA38_04895</name>
</gene>
<dbReference type="Proteomes" id="UP000244896">
    <property type="component" value="Chromosome"/>
</dbReference>
<dbReference type="OrthoDB" id="265974at2"/>
<organism evidence="3 4">
    <name type="scientific">Ereboglobus luteus</name>
    <dbReference type="NCBI Taxonomy" id="1796921"/>
    <lineage>
        <taxon>Bacteria</taxon>
        <taxon>Pseudomonadati</taxon>
        <taxon>Verrucomicrobiota</taxon>
        <taxon>Opitutia</taxon>
        <taxon>Opitutales</taxon>
        <taxon>Opitutaceae</taxon>
        <taxon>Ereboglobus</taxon>
    </lineage>
</organism>
<dbReference type="InterPro" id="IPR036514">
    <property type="entry name" value="SGNH_hydro_sf"/>
</dbReference>
<feature type="compositionally biased region" description="Basic and acidic residues" evidence="1">
    <location>
        <begin position="291"/>
        <end position="303"/>
    </location>
</feature>
<dbReference type="RefSeq" id="WP_108826422.1">
    <property type="nucleotide sequence ID" value="NZ_CP023004.1"/>
</dbReference>
<dbReference type="KEGG" id="elut:CKA38_04895"/>